<evidence type="ECO:0000256" key="4">
    <source>
        <dbReference type="ARBA" id="ARBA00022602"/>
    </source>
</evidence>
<evidence type="ECO:0000256" key="2">
    <source>
        <dbReference type="ARBA" id="ARBA00012702"/>
    </source>
</evidence>
<accession>A0A915LAL1</accession>
<comment type="similarity">
    <text evidence="1 9">Belongs to the protein prenyltransferase subunit beta family.</text>
</comment>
<feature type="domain" description="Cathepsin propeptide inhibitor" evidence="10">
    <location>
        <begin position="430"/>
        <end position="490"/>
    </location>
</feature>
<dbReference type="SMART" id="SM00848">
    <property type="entry name" value="Inhibitor_I29"/>
    <property type="match status" value="1"/>
</dbReference>
<dbReference type="Pfam" id="PF00432">
    <property type="entry name" value="Prenyltrans"/>
    <property type="match status" value="1"/>
</dbReference>
<evidence type="ECO:0000256" key="3">
    <source>
        <dbReference type="ARBA" id="ARBA00015798"/>
    </source>
</evidence>
<dbReference type="Proteomes" id="UP000887565">
    <property type="component" value="Unplaced"/>
</dbReference>
<evidence type="ECO:0000256" key="5">
    <source>
        <dbReference type="ARBA" id="ARBA00022679"/>
    </source>
</evidence>
<dbReference type="CDD" id="cd02893">
    <property type="entry name" value="FTase"/>
    <property type="match status" value="1"/>
</dbReference>
<dbReference type="InterPro" id="IPR008930">
    <property type="entry name" value="Terpenoid_cyclase/PrenylTrfase"/>
</dbReference>
<evidence type="ECO:0000259" key="10">
    <source>
        <dbReference type="SMART" id="SM00848"/>
    </source>
</evidence>
<evidence type="ECO:0000313" key="11">
    <source>
        <dbReference type="Proteomes" id="UP000887565"/>
    </source>
</evidence>
<dbReference type="InterPro" id="IPR013201">
    <property type="entry name" value="Prot_inhib_I29"/>
</dbReference>
<name>A0A915LAL1_ROMCU</name>
<evidence type="ECO:0000256" key="7">
    <source>
        <dbReference type="ARBA" id="ARBA00022737"/>
    </source>
</evidence>
<evidence type="ECO:0000256" key="8">
    <source>
        <dbReference type="ARBA" id="ARBA00022833"/>
    </source>
</evidence>
<dbReference type="Gene3D" id="1.10.287.2250">
    <property type="match status" value="1"/>
</dbReference>
<dbReference type="GO" id="GO:0005965">
    <property type="term" value="C:protein farnesyltransferase complex"/>
    <property type="evidence" value="ECO:0007669"/>
    <property type="project" value="UniProtKB-UniRule"/>
</dbReference>
<comment type="function">
    <text evidence="9">Catalyzes the transfer of a farnesyl moiety from farnesyl diphosphate to a cysteine at the fourth position from the C-terminus of several proteins. The beta subunit is responsible for peptide-binding.</text>
</comment>
<keyword evidence="6 9" id="KW-0479">Metal-binding</keyword>
<comment type="cofactor">
    <cofactor evidence="9">
        <name>Zn(2+)</name>
        <dbReference type="ChEBI" id="CHEBI:29105"/>
    </cofactor>
    <text evidence="9">Binds 1 zinc ion per subunit.</text>
</comment>
<dbReference type="EC" id="2.5.1.58" evidence="2 9"/>
<organism evidence="11 12">
    <name type="scientific">Romanomermis culicivorax</name>
    <name type="common">Nematode worm</name>
    <dbReference type="NCBI Taxonomy" id="13658"/>
    <lineage>
        <taxon>Eukaryota</taxon>
        <taxon>Metazoa</taxon>
        <taxon>Ecdysozoa</taxon>
        <taxon>Nematoda</taxon>
        <taxon>Enoplea</taxon>
        <taxon>Dorylaimia</taxon>
        <taxon>Mermithida</taxon>
        <taxon>Mermithoidea</taxon>
        <taxon>Mermithidae</taxon>
        <taxon>Romanomermis</taxon>
    </lineage>
</organism>
<evidence type="ECO:0000256" key="1">
    <source>
        <dbReference type="ARBA" id="ARBA00010497"/>
    </source>
</evidence>
<comment type="catalytic activity">
    <reaction evidence="9">
        <text>L-cysteinyl-[protein] + (2E,6E)-farnesyl diphosphate = S-(2E,6E)-farnesyl-L-cysteinyl-[protein] + diphosphate</text>
        <dbReference type="Rhea" id="RHEA:13345"/>
        <dbReference type="Rhea" id="RHEA-COMP:10131"/>
        <dbReference type="Rhea" id="RHEA-COMP:11535"/>
        <dbReference type="ChEBI" id="CHEBI:29950"/>
        <dbReference type="ChEBI" id="CHEBI:33019"/>
        <dbReference type="ChEBI" id="CHEBI:86019"/>
        <dbReference type="ChEBI" id="CHEBI:175763"/>
    </reaction>
</comment>
<proteinExistence type="inferred from homology"/>
<keyword evidence="7" id="KW-0677">Repeat</keyword>
<dbReference type="Pfam" id="PF08246">
    <property type="entry name" value="Inhibitor_I29"/>
    <property type="match status" value="1"/>
</dbReference>
<dbReference type="GO" id="GO:0097354">
    <property type="term" value="P:prenylation"/>
    <property type="evidence" value="ECO:0007669"/>
    <property type="project" value="UniProtKB-UniRule"/>
</dbReference>
<dbReference type="WBParaSite" id="nRc.2.0.1.t47882-RA">
    <property type="protein sequence ID" value="nRc.2.0.1.t47882-RA"/>
    <property type="gene ID" value="nRc.2.0.1.g47882"/>
</dbReference>
<dbReference type="InterPro" id="IPR038765">
    <property type="entry name" value="Papain-like_cys_pep_sf"/>
</dbReference>
<dbReference type="SUPFAM" id="SSF48239">
    <property type="entry name" value="Terpenoid cyclases/Protein prenyltransferases"/>
    <property type="match status" value="1"/>
</dbReference>
<keyword evidence="4 9" id="KW-0637">Prenyltransferase</keyword>
<dbReference type="Gene3D" id="1.50.10.20">
    <property type="match status" value="1"/>
</dbReference>
<dbReference type="PANTHER" id="PTHR11774">
    <property type="entry name" value="GERANYLGERANYL TRANSFERASE TYPE BETA SUBUNIT"/>
    <property type="match status" value="1"/>
</dbReference>
<dbReference type="AlphaFoldDB" id="A0A915LAL1"/>
<dbReference type="InterPro" id="IPR026872">
    <property type="entry name" value="FTB"/>
</dbReference>
<evidence type="ECO:0000256" key="6">
    <source>
        <dbReference type="ARBA" id="ARBA00022723"/>
    </source>
</evidence>
<evidence type="ECO:0000313" key="12">
    <source>
        <dbReference type="WBParaSite" id="nRc.2.0.1.t47882-RA"/>
    </source>
</evidence>
<keyword evidence="5 9" id="KW-0808">Transferase</keyword>
<protein>
    <recommendedName>
        <fullName evidence="3 9">Protein farnesyltransferase subunit beta</fullName>
        <shortName evidence="9">FTase-beta</shortName>
        <ecNumber evidence="2 9">2.5.1.58</ecNumber>
    </recommendedName>
</protein>
<evidence type="ECO:0000256" key="9">
    <source>
        <dbReference type="RuleBase" id="RU365056"/>
    </source>
</evidence>
<dbReference type="GO" id="GO:0004660">
    <property type="term" value="F:protein farnesyltransferase activity"/>
    <property type="evidence" value="ECO:0007669"/>
    <property type="project" value="UniProtKB-UniRule"/>
</dbReference>
<keyword evidence="8 9" id="KW-0862">Zinc</keyword>
<dbReference type="SUPFAM" id="SSF54001">
    <property type="entry name" value="Cysteine proteinases"/>
    <property type="match status" value="1"/>
</dbReference>
<dbReference type="GO" id="GO:0008270">
    <property type="term" value="F:zinc ion binding"/>
    <property type="evidence" value="ECO:0007669"/>
    <property type="project" value="UniProtKB-UniRule"/>
</dbReference>
<keyword evidence="11" id="KW-1185">Reference proteome</keyword>
<sequence length="527" mass="59736">MFDDFLFITQKKVEKLVRRYYECHFMTRDEVDIPFEGLLPDVHTSYLLSSLMNLPVSYESLDASGPWLVFWILHSLELLAVKISEDLSSKVISYLKSCQSKSGGFGGGPDQLPHLAPTYAAVAALCILKKNEAFEIIDRENLCKFFAKCFQSDGSFTMHDGGETDIRGVYCALSVCRLLNLKFKSEKITSIDRWISECQTYEGGFGATPSCEAHGGYTFCGLASYSMLYDLKNANGENFQKKSFPNIDLPKLMKWVSYKQMSFEGGFQGRTNKLVDACYSFWQGAVFPLLYSLNRKLDSSIANFTFDTNALEQYILICCQKPTGGFIDKPGKNRDLYHTAYALSGLSITKGEMTKNSNDSDDEDFIPLKLTDPVINITPEAIENAVSLKMSHLAASDVKDPYENELFRKLTGPNDVGDDPSVVHHYLKLWHDFKNAQGRKFENFDDEKKRFLIFVDNYHKIQHHNLQYKLGLSTFTMAVNQFADKEPHEICCGGLKPRDTEKKCCGKIYTVLTPKRENAGYDPFILE</sequence>
<dbReference type="PANTHER" id="PTHR11774:SF6">
    <property type="entry name" value="PROTEIN FARNESYLTRANSFERASE SUBUNIT BETA"/>
    <property type="match status" value="1"/>
</dbReference>
<dbReference type="InterPro" id="IPR045089">
    <property type="entry name" value="PGGT1B-like"/>
</dbReference>
<dbReference type="InterPro" id="IPR001330">
    <property type="entry name" value="Prenyltrans"/>
</dbReference>
<reference evidence="12" key="1">
    <citation type="submission" date="2022-11" db="UniProtKB">
        <authorList>
            <consortium name="WormBaseParasite"/>
        </authorList>
    </citation>
    <scope>IDENTIFICATION</scope>
</reference>
<comment type="subunit">
    <text evidence="9">Heterodimer of an alpha and a beta subunit.</text>
</comment>